<dbReference type="Proteomes" id="UP000182063">
    <property type="component" value="Chromosome"/>
</dbReference>
<proteinExistence type="predicted"/>
<name>A0A1L3ZXF9_9SPHN</name>
<dbReference type="KEGG" id="sphj:BSL82_14335"/>
<dbReference type="AlphaFoldDB" id="A0A1L3ZXF9"/>
<gene>
    <name evidence="2" type="ORF">BSL82_14335</name>
</gene>
<organism evidence="2 3">
    <name type="scientific">Tardibacter chloracetimidivorans</name>
    <dbReference type="NCBI Taxonomy" id="1921510"/>
    <lineage>
        <taxon>Bacteria</taxon>
        <taxon>Pseudomonadati</taxon>
        <taxon>Pseudomonadota</taxon>
        <taxon>Alphaproteobacteria</taxon>
        <taxon>Sphingomonadales</taxon>
        <taxon>Sphingomonadaceae</taxon>
        <taxon>Tardibacter</taxon>
    </lineage>
</organism>
<dbReference type="InterPro" id="IPR032710">
    <property type="entry name" value="NTF2-like_dom_sf"/>
</dbReference>
<dbReference type="InterPro" id="IPR037401">
    <property type="entry name" value="SnoaL-like"/>
</dbReference>
<accession>A0A1L3ZXF9</accession>
<sequence>MMMGQSEALLDELASRARISDMLLLYCRALDRCDVELMKSLYWEDAVDNHGVFNGGAAAFAEYIVGDTKQRFESTVHALGNMLIEVEGDVAHSESYLIANCVLKGDRAKVEDTFGPSYAAKFDWDEVAGIPHEFFFGGRYFDRFERRNGEWRIAERMLLMDWNRCDIARSIFDEGMLAHLRPLGRRHPDDALYHFRRAVEAGR</sequence>
<protein>
    <recommendedName>
        <fullName evidence="1">SnoaL-like domain-containing protein</fullName>
    </recommendedName>
</protein>
<keyword evidence="3" id="KW-1185">Reference proteome</keyword>
<dbReference type="OrthoDB" id="7585039at2"/>
<feature type="domain" description="SnoaL-like" evidence="1">
    <location>
        <begin position="12"/>
        <end position="156"/>
    </location>
</feature>
<evidence type="ECO:0000313" key="2">
    <source>
        <dbReference type="EMBL" id="API60323.1"/>
    </source>
</evidence>
<dbReference type="EMBL" id="CP018221">
    <property type="protein sequence ID" value="API60323.1"/>
    <property type="molecule type" value="Genomic_DNA"/>
</dbReference>
<reference evidence="3" key="1">
    <citation type="submission" date="2016-11" db="EMBL/GenBank/DDBJ databases">
        <title>Complete Genome Sequence of alachlor-degrading Sphingomonas sp. strain JJ-A5.</title>
        <authorList>
            <person name="Lee H."/>
            <person name="Ka J.-O."/>
        </authorList>
    </citation>
    <scope>NUCLEOTIDE SEQUENCE [LARGE SCALE GENOMIC DNA]</scope>
    <source>
        <strain evidence="3">JJ-A5</strain>
    </source>
</reference>
<dbReference type="Gene3D" id="3.10.450.50">
    <property type="match status" value="1"/>
</dbReference>
<dbReference type="Pfam" id="PF13577">
    <property type="entry name" value="SnoaL_4"/>
    <property type="match status" value="1"/>
</dbReference>
<evidence type="ECO:0000259" key="1">
    <source>
        <dbReference type="Pfam" id="PF13577"/>
    </source>
</evidence>
<dbReference type="RefSeq" id="WP_083579227.1">
    <property type="nucleotide sequence ID" value="NZ_CP018221.1"/>
</dbReference>
<dbReference type="SUPFAM" id="SSF54427">
    <property type="entry name" value="NTF2-like"/>
    <property type="match status" value="1"/>
</dbReference>
<dbReference type="STRING" id="1921510.BSL82_14335"/>
<evidence type="ECO:0000313" key="3">
    <source>
        <dbReference type="Proteomes" id="UP000182063"/>
    </source>
</evidence>